<evidence type="ECO:0000313" key="6">
    <source>
        <dbReference type="Proteomes" id="UP000075515"/>
    </source>
</evidence>
<dbReference type="PROSITE" id="PS51154">
    <property type="entry name" value="MACRO"/>
    <property type="match status" value="1"/>
</dbReference>
<keyword evidence="3" id="KW-0067">ATP-binding</keyword>
<dbReference type="Proteomes" id="UP000075515">
    <property type="component" value="Unassembled WGS sequence"/>
</dbReference>
<keyword evidence="2" id="KW-0547">Nucleotide-binding</keyword>
<dbReference type="GO" id="GO:0006281">
    <property type="term" value="P:DNA repair"/>
    <property type="evidence" value="ECO:0007669"/>
    <property type="project" value="InterPro"/>
</dbReference>
<dbReference type="Gene3D" id="3.40.220.10">
    <property type="entry name" value="Leucine Aminopeptidase, subunit E, domain 1"/>
    <property type="match status" value="1"/>
</dbReference>
<gene>
    <name evidence="5" type="ORF">BE18_01900</name>
</gene>
<reference evidence="5 6" key="1">
    <citation type="submission" date="2014-02" db="EMBL/GenBank/DDBJ databases">
        <title>The small core and large imbalanced accessory genome model reveals a collaborative survival strategy of Sorangium cellulosum strains in nature.</title>
        <authorList>
            <person name="Han K."/>
            <person name="Peng R."/>
            <person name="Blom J."/>
            <person name="Li Y.-Z."/>
        </authorList>
    </citation>
    <scope>NUCLEOTIDE SEQUENCE [LARGE SCALE GENOMIC DNA]</scope>
    <source>
        <strain evidence="5 6">So0149</strain>
    </source>
</reference>
<evidence type="ECO:0000256" key="1">
    <source>
        <dbReference type="ARBA" id="ARBA00007025"/>
    </source>
</evidence>
<comment type="similarity">
    <text evidence="1">Belongs to the SNF2/RAD54 helicase family.</text>
</comment>
<dbReference type="GO" id="GO:0003678">
    <property type="term" value="F:DNA helicase activity"/>
    <property type="evidence" value="ECO:0007669"/>
    <property type="project" value="InterPro"/>
</dbReference>
<dbReference type="InterPro" id="IPR031053">
    <property type="entry name" value="ALC1"/>
</dbReference>
<evidence type="ECO:0000256" key="2">
    <source>
        <dbReference type="ARBA" id="ARBA00022741"/>
    </source>
</evidence>
<sequence>MTTINYVVGDATRPVGEGSRIIAHVCNDVGGWGRGFVTALSARWAAPEVEYRRWHRGELADPPFGLGQVQLVEVEPRLWVANMIGQHDVRARGGVPPVRYEAIDAALAAVAAFARQRDASVHMPRIGAGLAGGSWSEIEPLIERNLCSAGLRVNVYDLPGQR</sequence>
<name>A0A150RDI5_SORCE</name>
<dbReference type="InterPro" id="IPR002589">
    <property type="entry name" value="Macro_dom"/>
</dbReference>
<dbReference type="GO" id="GO:0006338">
    <property type="term" value="P:chromatin remodeling"/>
    <property type="evidence" value="ECO:0007669"/>
    <property type="project" value="InterPro"/>
</dbReference>
<dbReference type="AlphaFoldDB" id="A0A150RDI5"/>
<evidence type="ECO:0000259" key="4">
    <source>
        <dbReference type="PROSITE" id="PS51154"/>
    </source>
</evidence>
<evidence type="ECO:0000256" key="3">
    <source>
        <dbReference type="ARBA" id="ARBA00022840"/>
    </source>
</evidence>
<protein>
    <submittedName>
        <fullName evidence="5">Appr-1-p processing protein</fullName>
    </submittedName>
</protein>
<organism evidence="5 6">
    <name type="scientific">Sorangium cellulosum</name>
    <name type="common">Polyangium cellulosum</name>
    <dbReference type="NCBI Taxonomy" id="56"/>
    <lineage>
        <taxon>Bacteria</taxon>
        <taxon>Pseudomonadati</taxon>
        <taxon>Myxococcota</taxon>
        <taxon>Polyangia</taxon>
        <taxon>Polyangiales</taxon>
        <taxon>Polyangiaceae</taxon>
        <taxon>Sorangium</taxon>
    </lineage>
</organism>
<dbReference type="SUPFAM" id="SSF52949">
    <property type="entry name" value="Macro domain-like"/>
    <property type="match status" value="1"/>
</dbReference>
<dbReference type="GO" id="GO:0005524">
    <property type="term" value="F:ATP binding"/>
    <property type="evidence" value="ECO:0007669"/>
    <property type="project" value="UniProtKB-KW"/>
</dbReference>
<comment type="caution">
    <text evidence="5">The sequence shown here is derived from an EMBL/GenBank/DDBJ whole genome shotgun (WGS) entry which is preliminary data.</text>
</comment>
<evidence type="ECO:0000313" key="5">
    <source>
        <dbReference type="EMBL" id="KYF78006.1"/>
    </source>
</evidence>
<dbReference type="EMBL" id="JEMC01003849">
    <property type="protein sequence ID" value="KYF78006.1"/>
    <property type="molecule type" value="Genomic_DNA"/>
</dbReference>
<feature type="domain" description="Macro" evidence="4">
    <location>
        <begin position="1"/>
        <end position="162"/>
    </location>
</feature>
<dbReference type="PANTHER" id="PTHR47157">
    <property type="entry name" value="CHROMODOMAIN-HELICASE-DNA-BINDING PROTEIN 1-LIKE"/>
    <property type="match status" value="1"/>
</dbReference>
<dbReference type="InterPro" id="IPR043472">
    <property type="entry name" value="Macro_dom-like"/>
</dbReference>
<dbReference type="SMART" id="SM00506">
    <property type="entry name" value="A1pp"/>
    <property type="match status" value="1"/>
</dbReference>
<accession>A0A150RDI5</accession>
<proteinExistence type="inferred from homology"/>
<dbReference type="PANTHER" id="PTHR47157:SF1">
    <property type="entry name" value="CHROMODOMAIN-HELICASE-DNA-BINDING PROTEIN 1-LIKE"/>
    <property type="match status" value="1"/>
</dbReference>